<dbReference type="AlphaFoldDB" id="A0A368QPE9"/>
<dbReference type="EMBL" id="CM003531">
    <property type="protein sequence ID" value="RCV19857.1"/>
    <property type="molecule type" value="Genomic_DNA"/>
</dbReference>
<reference evidence="1" key="2">
    <citation type="submission" date="2015-07" db="EMBL/GenBank/DDBJ databases">
        <authorList>
            <person name="Noorani M."/>
        </authorList>
    </citation>
    <scope>NUCLEOTIDE SEQUENCE</scope>
    <source>
        <strain evidence="1">Yugu1</strain>
    </source>
</reference>
<accession>A0A368QPE9</accession>
<reference evidence="1" key="1">
    <citation type="journal article" date="2012" name="Nat. Biotechnol.">
        <title>Reference genome sequence of the model plant Setaria.</title>
        <authorList>
            <person name="Bennetzen J.L."/>
            <person name="Schmutz J."/>
            <person name="Wang H."/>
            <person name="Percifield R."/>
            <person name="Hawkins J."/>
            <person name="Pontaroli A.C."/>
            <person name="Estep M."/>
            <person name="Feng L."/>
            <person name="Vaughn J.N."/>
            <person name="Grimwood J."/>
            <person name="Jenkins J."/>
            <person name="Barry K."/>
            <person name="Lindquist E."/>
            <person name="Hellsten U."/>
            <person name="Deshpande S."/>
            <person name="Wang X."/>
            <person name="Wu X."/>
            <person name="Mitros T."/>
            <person name="Triplett J."/>
            <person name="Yang X."/>
            <person name="Ye C.Y."/>
            <person name="Mauro-Herrera M."/>
            <person name="Wang L."/>
            <person name="Li P."/>
            <person name="Sharma M."/>
            <person name="Sharma R."/>
            <person name="Ronald P.C."/>
            <person name="Panaud O."/>
            <person name="Kellogg E.A."/>
            <person name="Brutnell T.P."/>
            <person name="Doust A.N."/>
            <person name="Tuskan G.A."/>
            <person name="Rokhsar D."/>
            <person name="Devos K.M."/>
        </authorList>
    </citation>
    <scope>NUCLEOTIDE SEQUENCE [LARGE SCALE GENOMIC DNA]</scope>
    <source>
        <strain evidence="1">Yugu1</strain>
    </source>
</reference>
<proteinExistence type="predicted"/>
<name>A0A368QPE9_SETIT</name>
<sequence>MLIQMKCSAQDEAVRFQRFTSHLKERDRIIHKTLLQVHSHHGPAAGQIGSHTYLLHHSVEDPLGTTDLSFLQKGKNQVAEVRAGWGYVAVQHHLNGFLSFCIEFALCVCSDHPEVA</sequence>
<organism evidence="1">
    <name type="scientific">Setaria italica</name>
    <name type="common">Foxtail millet</name>
    <name type="synonym">Panicum italicum</name>
    <dbReference type="NCBI Taxonomy" id="4555"/>
    <lineage>
        <taxon>Eukaryota</taxon>
        <taxon>Viridiplantae</taxon>
        <taxon>Streptophyta</taxon>
        <taxon>Embryophyta</taxon>
        <taxon>Tracheophyta</taxon>
        <taxon>Spermatophyta</taxon>
        <taxon>Magnoliopsida</taxon>
        <taxon>Liliopsida</taxon>
        <taxon>Poales</taxon>
        <taxon>Poaceae</taxon>
        <taxon>PACMAD clade</taxon>
        <taxon>Panicoideae</taxon>
        <taxon>Panicodae</taxon>
        <taxon>Paniceae</taxon>
        <taxon>Cenchrinae</taxon>
        <taxon>Setaria</taxon>
    </lineage>
</organism>
<evidence type="ECO:0000313" key="1">
    <source>
        <dbReference type="EMBL" id="RCV19857.1"/>
    </source>
</evidence>
<protein>
    <submittedName>
        <fullName evidence="1">Uncharacterized protein</fullName>
    </submittedName>
</protein>
<gene>
    <name evidence="1" type="ORF">SETIT_4G009700v2</name>
</gene>